<accession>A0ABX9Q867</accession>
<feature type="signal peptide" evidence="2">
    <location>
        <begin position="1"/>
        <end position="28"/>
    </location>
</feature>
<feature type="chain" id="PRO_5046092023" evidence="2">
    <location>
        <begin position="29"/>
        <end position="723"/>
    </location>
</feature>
<evidence type="ECO:0000313" key="3">
    <source>
        <dbReference type="EMBL" id="RKH90942.1"/>
    </source>
</evidence>
<evidence type="ECO:0000256" key="1">
    <source>
        <dbReference type="SAM" id="MobiDB-lite"/>
    </source>
</evidence>
<sequence>MQRTSPRWFRSRGILGALLLSLSAPWVAGCSSDATPPDTAPSEQKQSQVTLSMGSQDFTEAAKKGRVSAMEFSHNDVKRLRVTVWETSKTSEEPLFVNFDLLQNETTKKWAGTLPFLPKGLALTFYAQAYSDTSATLEIFDGTLDVTLTQDFETLTIPLGPATDKAVIKLPRIERISIPTAFASGQSGNLTFAVSASTGEKLHYTLTPAAGSGTFTPVEGDITLLATTGAFVSLYTPPDSVQDTTVFHHKVTVKNEAGHSVTTTFTTTVQPRETTSGVVDTTVKVLFNPVIQGLDGQRLRDAEGEMTSNVLFTAKVSDDGLPSTLTYAWGFTASGSPLPDPLPAFTGQTNPSTLQNYTSTLQGTLFLEVTDADNGKTTLSYVLTPDQFPDTPVDSGQITGVNMLRAGQNHTCALLNDGALRCWGFNFHGQLGLGESADVGDTEKPSSKLAVKLLDKGSKVALGANHTCALLKSGLVRCWGNGASGQLGYGNTATVGATTDLTKAGYVNLGGLATKITAGGNHTCALMDTNKVRCWGNNSFGQLGYGHNNPIGDDEQPLVQGDVNLGVGVTARDIVAGFNHTCALLDTGRLLCWGRNGAGQLGYPHTTQVSDPSQQTPVNVGDVAQLSAGAYHTCIQTRQGAVKCWGASNQGQLGAVVSTTDANNNSCRDWSPYGCTYRTLAQAATVDLGGTALQIATGYDHTCALLSNGSVKCWGAIQNGRLG</sequence>
<dbReference type="SUPFAM" id="SSF50985">
    <property type="entry name" value="RCC1/BLIP-II"/>
    <property type="match status" value="1"/>
</dbReference>
<dbReference type="PROSITE" id="PS51257">
    <property type="entry name" value="PROKAR_LIPOPROTEIN"/>
    <property type="match status" value="1"/>
</dbReference>
<dbReference type="RefSeq" id="WP_120630990.1">
    <property type="nucleotide sequence ID" value="NZ_RAWI01000587.1"/>
</dbReference>
<evidence type="ECO:0000256" key="2">
    <source>
        <dbReference type="SAM" id="SignalP"/>
    </source>
</evidence>
<keyword evidence="4" id="KW-1185">Reference proteome</keyword>
<comment type="caution">
    <text evidence="3">The sequence shown here is derived from an EMBL/GenBank/DDBJ whole genome shotgun (WGS) entry which is preliminary data.</text>
</comment>
<evidence type="ECO:0000313" key="4">
    <source>
        <dbReference type="Proteomes" id="UP000278907"/>
    </source>
</evidence>
<dbReference type="InterPro" id="IPR000408">
    <property type="entry name" value="Reg_chr_condens"/>
</dbReference>
<keyword evidence="2" id="KW-0732">Signal</keyword>
<dbReference type="PROSITE" id="PS50012">
    <property type="entry name" value="RCC1_3"/>
    <property type="match status" value="5"/>
</dbReference>
<dbReference type="Gene3D" id="2.130.10.30">
    <property type="entry name" value="Regulator of chromosome condensation 1/beta-lactamase-inhibitor protein II"/>
    <property type="match status" value="2"/>
</dbReference>
<gene>
    <name evidence="3" type="ORF">D7Y13_39275</name>
</gene>
<dbReference type="EMBL" id="RAWI01000587">
    <property type="protein sequence ID" value="RKH90942.1"/>
    <property type="molecule type" value="Genomic_DNA"/>
</dbReference>
<dbReference type="PANTHER" id="PTHR45982:SF1">
    <property type="entry name" value="REGULATOR OF CHROMOSOME CONDENSATION"/>
    <property type="match status" value="1"/>
</dbReference>
<feature type="compositionally biased region" description="Polar residues" evidence="1">
    <location>
        <begin position="41"/>
        <end position="52"/>
    </location>
</feature>
<dbReference type="InterPro" id="IPR051553">
    <property type="entry name" value="Ran_GTPase-activating"/>
</dbReference>
<proteinExistence type="predicted"/>
<protein>
    <submittedName>
        <fullName evidence="3">RTX toxin</fullName>
    </submittedName>
</protein>
<reference evidence="3 4" key="1">
    <citation type="submission" date="2018-09" db="EMBL/GenBank/DDBJ databases">
        <authorList>
            <person name="Livingstone P.G."/>
            <person name="Whitworth D.E."/>
        </authorList>
    </citation>
    <scope>NUCLEOTIDE SEQUENCE [LARGE SCALE GENOMIC DNA]</scope>
    <source>
        <strain evidence="3 4">CA031B</strain>
    </source>
</reference>
<dbReference type="Proteomes" id="UP000278907">
    <property type="component" value="Unassembled WGS sequence"/>
</dbReference>
<dbReference type="Pfam" id="PF13540">
    <property type="entry name" value="RCC1_2"/>
    <property type="match status" value="6"/>
</dbReference>
<dbReference type="InterPro" id="IPR009091">
    <property type="entry name" value="RCC1/BLIP-II"/>
</dbReference>
<organism evidence="3 4">
    <name type="scientific">Corallococcus praedator</name>
    <dbReference type="NCBI Taxonomy" id="2316724"/>
    <lineage>
        <taxon>Bacteria</taxon>
        <taxon>Pseudomonadati</taxon>
        <taxon>Myxococcota</taxon>
        <taxon>Myxococcia</taxon>
        <taxon>Myxococcales</taxon>
        <taxon>Cystobacterineae</taxon>
        <taxon>Myxococcaceae</taxon>
        <taxon>Corallococcus</taxon>
    </lineage>
</organism>
<feature type="region of interest" description="Disordered" evidence="1">
    <location>
        <begin position="32"/>
        <end position="52"/>
    </location>
</feature>
<name>A0ABX9Q867_9BACT</name>
<feature type="non-terminal residue" evidence="3">
    <location>
        <position position="723"/>
    </location>
</feature>
<dbReference type="PANTHER" id="PTHR45982">
    <property type="entry name" value="REGULATOR OF CHROMOSOME CONDENSATION"/>
    <property type="match status" value="1"/>
</dbReference>
<dbReference type="PRINTS" id="PR00633">
    <property type="entry name" value="RCCNDNSATION"/>
</dbReference>